<dbReference type="EMBL" id="FPBL01000004">
    <property type="protein sequence ID" value="SFU57574.1"/>
    <property type="molecule type" value="Genomic_DNA"/>
</dbReference>
<dbReference type="RefSeq" id="WP_074928110.1">
    <property type="nucleotide sequence ID" value="NZ_FPBL01000004.1"/>
</dbReference>
<dbReference type="InterPro" id="IPR050602">
    <property type="entry name" value="Malonyl-ACP_OMT"/>
</dbReference>
<keyword evidence="4 8" id="KW-0489">Methyltransferase</keyword>
<comment type="catalytic activity">
    <reaction evidence="1 8">
        <text>malonyl-[ACP] + S-adenosyl-L-methionine = malonyl-[ACP] methyl ester + S-adenosyl-L-homocysteine</text>
        <dbReference type="Rhea" id="RHEA:17105"/>
        <dbReference type="Rhea" id="RHEA-COMP:9623"/>
        <dbReference type="Rhea" id="RHEA-COMP:9954"/>
        <dbReference type="ChEBI" id="CHEBI:57856"/>
        <dbReference type="ChEBI" id="CHEBI:59789"/>
        <dbReference type="ChEBI" id="CHEBI:78449"/>
        <dbReference type="ChEBI" id="CHEBI:78845"/>
        <dbReference type="EC" id="2.1.1.197"/>
    </reaction>
</comment>
<dbReference type="GO" id="GO:0032259">
    <property type="term" value="P:methylation"/>
    <property type="evidence" value="ECO:0007669"/>
    <property type="project" value="UniProtKB-KW"/>
</dbReference>
<dbReference type="GO" id="GO:0009102">
    <property type="term" value="P:biotin biosynthetic process"/>
    <property type="evidence" value="ECO:0007669"/>
    <property type="project" value="UniProtKB-UniRule"/>
</dbReference>
<organism evidence="10 11">
    <name type="scientific">Nitrosomonas eutropha</name>
    <dbReference type="NCBI Taxonomy" id="916"/>
    <lineage>
        <taxon>Bacteria</taxon>
        <taxon>Pseudomonadati</taxon>
        <taxon>Pseudomonadota</taxon>
        <taxon>Betaproteobacteria</taxon>
        <taxon>Nitrosomonadales</taxon>
        <taxon>Nitrosomonadaceae</taxon>
        <taxon>Nitrosomonas</taxon>
    </lineage>
</organism>
<comment type="similarity">
    <text evidence="8">Belongs to the methyltransferase superfamily.</text>
</comment>
<evidence type="ECO:0000259" key="9">
    <source>
        <dbReference type="Pfam" id="PF08241"/>
    </source>
</evidence>
<evidence type="ECO:0000256" key="3">
    <source>
        <dbReference type="ARBA" id="ARBA00012327"/>
    </source>
</evidence>
<evidence type="ECO:0000256" key="4">
    <source>
        <dbReference type="ARBA" id="ARBA00022603"/>
    </source>
</evidence>
<sequence>MLYDHVLDKRMLRRSFEQAAASYDQSAVLQREICDRMLSRLEYIKYVPGKIIDAGSGTGYGTRKLIERYPAAEIMSMDIALTMHDRARAAMLEKIPGWQRWLPFKHHQPRGYICADIEQLPLRGASVGMIWSNLAIQWCNDLRQTFAEAHRVLEDGGLLMFSTFGPDTLKELRQAFKSVDPFSHVNRFTDMHDVGDMLVGCGFSLPVMDMEYITLTYDDVRSAMQDLKAIGARNVTQGRRRGLMGKTTWQQVINQYETLRKDGRLPATYEVVYGHAWKPEMHKVQLKPETRRKLGLDP</sequence>
<dbReference type="OrthoDB" id="9760689at2"/>
<dbReference type="InterPro" id="IPR029063">
    <property type="entry name" value="SAM-dependent_MTases_sf"/>
</dbReference>
<dbReference type="EC" id="2.1.1.197" evidence="3 8"/>
<evidence type="ECO:0000256" key="8">
    <source>
        <dbReference type="HAMAP-Rule" id="MF_00835"/>
    </source>
</evidence>
<evidence type="ECO:0000256" key="1">
    <source>
        <dbReference type="ARBA" id="ARBA00000852"/>
    </source>
</evidence>
<dbReference type="InterPro" id="IPR013216">
    <property type="entry name" value="Methyltransf_11"/>
</dbReference>
<gene>
    <name evidence="8" type="primary">bioC</name>
    <name evidence="10" type="ORF">SAMN05216339_104182</name>
</gene>
<comment type="function">
    <text evidence="8">Converts the free carboxyl group of a malonyl-thioester to its methyl ester by transfer of a methyl group from S-adenosyl-L-methionine (SAM). It allows to synthesize pimeloyl-ACP via the fatty acid synthetic pathway.</text>
</comment>
<evidence type="ECO:0000313" key="11">
    <source>
        <dbReference type="Proteomes" id="UP000183926"/>
    </source>
</evidence>
<evidence type="ECO:0000256" key="7">
    <source>
        <dbReference type="ARBA" id="ARBA00022756"/>
    </source>
</evidence>
<dbReference type="PANTHER" id="PTHR13090">
    <property type="entry name" value="ARGININE-HYDROXYLASE NDUFAF5, MITOCHONDRIAL"/>
    <property type="match status" value="1"/>
</dbReference>
<evidence type="ECO:0000256" key="2">
    <source>
        <dbReference type="ARBA" id="ARBA00004746"/>
    </source>
</evidence>
<dbReference type="PANTHER" id="PTHR13090:SF1">
    <property type="entry name" value="ARGININE-HYDROXYLASE NDUFAF5, MITOCHONDRIAL"/>
    <property type="match status" value="1"/>
</dbReference>
<keyword evidence="5 8" id="KW-0808">Transferase</keyword>
<dbReference type="Gene3D" id="3.40.50.150">
    <property type="entry name" value="Vaccinia Virus protein VP39"/>
    <property type="match status" value="1"/>
</dbReference>
<keyword evidence="6 8" id="KW-0949">S-adenosyl-L-methionine</keyword>
<evidence type="ECO:0000256" key="6">
    <source>
        <dbReference type="ARBA" id="ARBA00022691"/>
    </source>
</evidence>
<dbReference type="GO" id="GO:0008757">
    <property type="term" value="F:S-adenosylmethionine-dependent methyltransferase activity"/>
    <property type="evidence" value="ECO:0007669"/>
    <property type="project" value="InterPro"/>
</dbReference>
<proteinExistence type="inferred from homology"/>
<dbReference type="InterPro" id="IPR011814">
    <property type="entry name" value="BioC"/>
</dbReference>
<dbReference type="UniPathway" id="UPA00078"/>
<protein>
    <recommendedName>
        <fullName evidence="3 8">Malonyl-[acyl-carrier protein] O-methyltransferase</fullName>
        <shortName evidence="8">Malonyl-ACP O-methyltransferase</shortName>
        <ecNumber evidence="3 8">2.1.1.197</ecNumber>
    </recommendedName>
    <alternativeName>
        <fullName evidence="8">Biotin synthesis protein BioC</fullName>
    </alternativeName>
</protein>
<evidence type="ECO:0000256" key="5">
    <source>
        <dbReference type="ARBA" id="ARBA00022679"/>
    </source>
</evidence>
<comment type="pathway">
    <text evidence="2 8">Cofactor biosynthesis; biotin biosynthesis.</text>
</comment>
<dbReference type="HAMAP" id="MF_00835">
    <property type="entry name" value="BioC"/>
    <property type="match status" value="1"/>
</dbReference>
<evidence type="ECO:0000313" key="10">
    <source>
        <dbReference type="EMBL" id="SFU57574.1"/>
    </source>
</evidence>
<dbReference type="GO" id="GO:0010340">
    <property type="term" value="F:carboxyl-O-methyltransferase activity"/>
    <property type="evidence" value="ECO:0007669"/>
    <property type="project" value="UniProtKB-UniRule"/>
</dbReference>
<dbReference type="SUPFAM" id="SSF53335">
    <property type="entry name" value="S-adenosyl-L-methionine-dependent methyltransferases"/>
    <property type="match status" value="1"/>
</dbReference>
<dbReference type="Pfam" id="PF08241">
    <property type="entry name" value="Methyltransf_11"/>
    <property type="match status" value="1"/>
</dbReference>
<name>A0A1I7HA57_9PROT</name>
<dbReference type="AlphaFoldDB" id="A0A1I7HA57"/>
<dbReference type="Proteomes" id="UP000183926">
    <property type="component" value="Unassembled WGS sequence"/>
</dbReference>
<keyword evidence="7 8" id="KW-0093">Biotin biosynthesis</keyword>
<dbReference type="GO" id="GO:0102130">
    <property type="term" value="F:malonyl-CoA methyltransferase activity"/>
    <property type="evidence" value="ECO:0007669"/>
    <property type="project" value="UniProtKB-EC"/>
</dbReference>
<accession>A0A1I7HA57</accession>
<feature type="domain" description="Methyltransferase type 11" evidence="9">
    <location>
        <begin position="53"/>
        <end position="161"/>
    </location>
</feature>
<reference evidence="10 11" key="1">
    <citation type="submission" date="2016-10" db="EMBL/GenBank/DDBJ databases">
        <authorList>
            <person name="de Groot N.N."/>
        </authorList>
    </citation>
    <scope>NUCLEOTIDE SEQUENCE [LARGE SCALE GENOMIC DNA]</scope>
    <source>
        <strain evidence="10 11">Nm24</strain>
    </source>
</reference>
<dbReference type="NCBIfam" id="TIGR02072">
    <property type="entry name" value="BioC"/>
    <property type="match status" value="1"/>
</dbReference>
<dbReference type="CDD" id="cd02440">
    <property type="entry name" value="AdoMet_MTases"/>
    <property type="match status" value="1"/>
</dbReference>